<accession>A0ABS1K3L7</accession>
<organism evidence="1 2">
    <name type="scientific">Sinomonas cellulolyticus</name>
    <dbReference type="NCBI Taxonomy" id="2801916"/>
    <lineage>
        <taxon>Bacteria</taxon>
        <taxon>Bacillati</taxon>
        <taxon>Actinomycetota</taxon>
        <taxon>Actinomycetes</taxon>
        <taxon>Micrococcales</taxon>
        <taxon>Micrococcaceae</taxon>
        <taxon>Sinomonas</taxon>
    </lineage>
</organism>
<dbReference type="InterPro" id="IPR006530">
    <property type="entry name" value="YD"/>
</dbReference>
<dbReference type="Pfam" id="PF19264">
    <property type="entry name" value="DUF5907"/>
    <property type="match status" value="1"/>
</dbReference>
<proteinExistence type="predicted"/>
<evidence type="ECO:0000313" key="1">
    <source>
        <dbReference type="EMBL" id="MBL0706281.1"/>
    </source>
</evidence>
<dbReference type="EMBL" id="JAERRC010000030">
    <property type="protein sequence ID" value="MBL0706281.1"/>
    <property type="molecule type" value="Genomic_DNA"/>
</dbReference>
<dbReference type="NCBIfam" id="TIGR01643">
    <property type="entry name" value="YD_repeat_2x"/>
    <property type="match status" value="1"/>
</dbReference>
<evidence type="ECO:0008006" key="3">
    <source>
        <dbReference type="Google" id="ProtNLM"/>
    </source>
</evidence>
<dbReference type="InterPro" id="IPR045571">
    <property type="entry name" value="DUF5907"/>
</dbReference>
<reference evidence="1 2" key="1">
    <citation type="submission" date="2021-01" db="EMBL/GenBank/DDBJ databases">
        <title>Genome public.</title>
        <authorList>
            <person name="Liu C."/>
            <person name="Sun Q."/>
        </authorList>
    </citation>
    <scope>NUCLEOTIDE SEQUENCE [LARGE SCALE GENOMIC DNA]</scope>
    <source>
        <strain evidence="1 2">JC656</strain>
    </source>
</reference>
<sequence length="158" mass="15372">MQDGAVTGTKLAALGQPGGIATLDTTGKLSSAQVPATADATATTKGAVQLAGDLGGTSDSPTVPGLTVKQDKASLDADVAAKISDGASASRTALNAAYAPANPALTVNYNPDGTVASTVEDGVTTSYTYNADGTVATATRAGVTRTFTYSNGNVTGAA</sequence>
<protein>
    <recommendedName>
        <fullName evidence="3">YD repeat-containing protein</fullName>
    </recommendedName>
</protein>
<gene>
    <name evidence="1" type="ORF">JJE72_12295</name>
</gene>
<dbReference type="Proteomes" id="UP000639051">
    <property type="component" value="Unassembled WGS sequence"/>
</dbReference>
<comment type="caution">
    <text evidence="1">The sequence shown here is derived from an EMBL/GenBank/DDBJ whole genome shotgun (WGS) entry which is preliminary data.</text>
</comment>
<name>A0ABS1K3L7_9MICC</name>
<dbReference type="RefSeq" id="WP_189692690.1">
    <property type="nucleotide sequence ID" value="NZ_BNCM01000003.1"/>
</dbReference>
<keyword evidence="2" id="KW-1185">Reference proteome</keyword>
<evidence type="ECO:0000313" key="2">
    <source>
        <dbReference type="Proteomes" id="UP000639051"/>
    </source>
</evidence>